<reference evidence="1" key="2">
    <citation type="journal article" date="2020" name="Nat. Commun.">
        <title>Large-scale genome sequencing of mycorrhizal fungi provides insights into the early evolution of symbiotic traits.</title>
        <authorList>
            <person name="Miyauchi S."/>
            <person name="Kiss E."/>
            <person name="Kuo A."/>
            <person name="Drula E."/>
            <person name="Kohler A."/>
            <person name="Sanchez-Garcia M."/>
            <person name="Morin E."/>
            <person name="Andreopoulos B."/>
            <person name="Barry K.W."/>
            <person name="Bonito G."/>
            <person name="Buee M."/>
            <person name="Carver A."/>
            <person name="Chen C."/>
            <person name="Cichocki N."/>
            <person name="Clum A."/>
            <person name="Culley D."/>
            <person name="Crous P.W."/>
            <person name="Fauchery L."/>
            <person name="Girlanda M."/>
            <person name="Hayes R.D."/>
            <person name="Keri Z."/>
            <person name="LaButti K."/>
            <person name="Lipzen A."/>
            <person name="Lombard V."/>
            <person name="Magnuson J."/>
            <person name="Maillard F."/>
            <person name="Murat C."/>
            <person name="Nolan M."/>
            <person name="Ohm R.A."/>
            <person name="Pangilinan J."/>
            <person name="Pereira M.F."/>
            <person name="Perotto S."/>
            <person name="Peter M."/>
            <person name="Pfister S."/>
            <person name="Riley R."/>
            <person name="Sitrit Y."/>
            <person name="Stielow J.B."/>
            <person name="Szollosi G."/>
            <person name="Zifcakova L."/>
            <person name="Stursova M."/>
            <person name="Spatafora J.W."/>
            <person name="Tedersoo L."/>
            <person name="Vaario L.M."/>
            <person name="Yamada A."/>
            <person name="Yan M."/>
            <person name="Wang P."/>
            <person name="Xu J."/>
            <person name="Bruns T."/>
            <person name="Baldrian P."/>
            <person name="Vilgalys R."/>
            <person name="Dunand C."/>
            <person name="Henrissat B."/>
            <person name="Grigoriev I.V."/>
            <person name="Hibbett D."/>
            <person name="Nagy L.G."/>
            <person name="Martin F.M."/>
        </authorList>
    </citation>
    <scope>NUCLEOTIDE SEQUENCE</scope>
    <source>
        <strain evidence="1">P2</strain>
    </source>
</reference>
<accession>A0ACB6ZG25</accession>
<evidence type="ECO:0000313" key="2">
    <source>
        <dbReference type="Proteomes" id="UP000886501"/>
    </source>
</evidence>
<name>A0ACB6ZG25_THEGA</name>
<keyword evidence="2" id="KW-1185">Reference proteome</keyword>
<evidence type="ECO:0000313" key="1">
    <source>
        <dbReference type="EMBL" id="KAF9648529.1"/>
    </source>
</evidence>
<dbReference type="Proteomes" id="UP000886501">
    <property type="component" value="Unassembled WGS sequence"/>
</dbReference>
<organism evidence="1 2">
    <name type="scientific">Thelephora ganbajun</name>
    <name type="common">Ganba fungus</name>
    <dbReference type="NCBI Taxonomy" id="370292"/>
    <lineage>
        <taxon>Eukaryota</taxon>
        <taxon>Fungi</taxon>
        <taxon>Dikarya</taxon>
        <taxon>Basidiomycota</taxon>
        <taxon>Agaricomycotina</taxon>
        <taxon>Agaricomycetes</taxon>
        <taxon>Thelephorales</taxon>
        <taxon>Thelephoraceae</taxon>
        <taxon>Thelephora</taxon>
    </lineage>
</organism>
<reference evidence="1" key="1">
    <citation type="submission" date="2019-10" db="EMBL/GenBank/DDBJ databases">
        <authorList>
            <consortium name="DOE Joint Genome Institute"/>
            <person name="Kuo A."/>
            <person name="Miyauchi S."/>
            <person name="Kiss E."/>
            <person name="Drula E."/>
            <person name="Kohler A."/>
            <person name="Sanchez-Garcia M."/>
            <person name="Andreopoulos B."/>
            <person name="Barry K.W."/>
            <person name="Bonito G."/>
            <person name="Buee M."/>
            <person name="Carver A."/>
            <person name="Chen C."/>
            <person name="Cichocki N."/>
            <person name="Clum A."/>
            <person name="Culley D."/>
            <person name="Crous P.W."/>
            <person name="Fauchery L."/>
            <person name="Girlanda M."/>
            <person name="Hayes R."/>
            <person name="Keri Z."/>
            <person name="Labutti K."/>
            <person name="Lipzen A."/>
            <person name="Lombard V."/>
            <person name="Magnuson J."/>
            <person name="Maillard F."/>
            <person name="Morin E."/>
            <person name="Murat C."/>
            <person name="Nolan M."/>
            <person name="Ohm R."/>
            <person name="Pangilinan J."/>
            <person name="Pereira M."/>
            <person name="Perotto S."/>
            <person name="Peter M."/>
            <person name="Riley R."/>
            <person name="Sitrit Y."/>
            <person name="Stielow B."/>
            <person name="Szollosi G."/>
            <person name="Zifcakova L."/>
            <person name="Stursova M."/>
            <person name="Spatafora J.W."/>
            <person name="Tedersoo L."/>
            <person name="Vaario L.-M."/>
            <person name="Yamada A."/>
            <person name="Yan M."/>
            <person name="Wang P."/>
            <person name="Xu J."/>
            <person name="Bruns T."/>
            <person name="Baldrian P."/>
            <person name="Vilgalys R."/>
            <person name="Henrissat B."/>
            <person name="Grigoriev I.V."/>
            <person name="Hibbett D."/>
            <person name="Nagy L.G."/>
            <person name="Martin F.M."/>
        </authorList>
    </citation>
    <scope>NUCLEOTIDE SEQUENCE</scope>
    <source>
        <strain evidence="1">P2</strain>
    </source>
</reference>
<proteinExistence type="predicted"/>
<protein>
    <submittedName>
        <fullName evidence="1">Pkinase-domain-containing protein</fullName>
    </submittedName>
</protein>
<dbReference type="EMBL" id="MU118012">
    <property type="protein sequence ID" value="KAF9648529.1"/>
    <property type="molecule type" value="Genomic_DNA"/>
</dbReference>
<sequence length="573" mass="62788">MRTRVCVSNLWLFVGVKPDLTLADVGDGGGEPLLGTEVDHDLEGFFGGWAIFGYREDETSQTEGEGPDGSDKPPRPATINTSRPRNGFHMNPQSPISPTTNGTTKHPDKHSNAPLLAREAASHPKEPQILVGVLPKDVPGQLHSSPSTTSLSSSDPESWSPPSSRAPSRRSSRAPSFNAGIFSGLLSPKKHAPVTPQPAGVEPPSTPRSKGPSSVHSDSAHKFTLKELLGTAPKLGRRSSVRSTGSSKKSESDGGAKSVAESTTSLLKKYGVCDNGAIGKGATSVVRLVHKWDRSEEKIYAVKEFRKRRKNETEKEYVKKLTAEFCISSTLHHANIVETVDLVQDESQRWCEVMEFCPGGDLYAAIKRGRMSPSEVECCFKQMLTGVTYLHSQGVAHRDIKPENLFFDLKGHLKIGDYGASTVYRLPWETTVHMSTGLCGSEPYIAPEQFLGKPYDARLVDIWACGIVYYCLHFQEMPWRVAQISDTMYATYANACNSTNSATAATPPTIANLSPKQCRPLIRAMLEPNPKLRWTTEQIMAHPWMESIEVCHVMEKPRHVHVNVRSIAGPHAG</sequence>
<comment type="caution">
    <text evidence="1">The sequence shown here is derived from an EMBL/GenBank/DDBJ whole genome shotgun (WGS) entry which is preliminary data.</text>
</comment>
<gene>
    <name evidence="1" type="ORF">BDM02DRAFT_3155727</name>
</gene>